<dbReference type="OMA" id="QRARTNH"/>
<gene>
    <name evidence="4" type="ORF">CHGG_01178</name>
</gene>
<accession>Q2HF26</accession>
<feature type="compositionally biased region" description="Low complexity" evidence="2">
    <location>
        <begin position="39"/>
        <end position="55"/>
    </location>
</feature>
<dbReference type="Gene3D" id="4.10.280.10">
    <property type="entry name" value="Helix-loop-helix DNA-binding domain"/>
    <property type="match status" value="1"/>
</dbReference>
<dbReference type="PANTHER" id="PTHR47336:SF2">
    <property type="entry name" value="TRANSCRIPTION FACTOR HMS1-RELATED"/>
    <property type="match status" value="1"/>
</dbReference>
<dbReference type="SUPFAM" id="SSF47459">
    <property type="entry name" value="HLH, helix-loop-helix DNA-binding domain"/>
    <property type="match status" value="1"/>
</dbReference>
<dbReference type="GO" id="GO:0046983">
    <property type="term" value="F:protein dimerization activity"/>
    <property type="evidence" value="ECO:0007669"/>
    <property type="project" value="InterPro"/>
</dbReference>
<feature type="compositionally biased region" description="Basic and acidic residues" evidence="2">
    <location>
        <begin position="251"/>
        <end position="265"/>
    </location>
</feature>
<evidence type="ECO:0000313" key="5">
    <source>
        <dbReference type="Proteomes" id="UP000001056"/>
    </source>
</evidence>
<evidence type="ECO:0000313" key="4">
    <source>
        <dbReference type="EMBL" id="EAQ92943.1"/>
    </source>
</evidence>
<feature type="region of interest" description="Disordered" evidence="2">
    <location>
        <begin position="1"/>
        <end position="98"/>
    </location>
</feature>
<proteinExistence type="predicted"/>
<dbReference type="AlphaFoldDB" id="Q2HF26"/>
<name>Q2HF26_CHAGB</name>
<organism evidence="4 5">
    <name type="scientific">Chaetomium globosum (strain ATCC 6205 / CBS 148.51 / DSM 1962 / NBRC 6347 / NRRL 1970)</name>
    <name type="common">Soil fungus</name>
    <dbReference type="NCBI Taxonomy" id="306901"/>
    <lineage>
        <taxon>Eukaryota</taxon>
        <taxon>Fungi</taxon>
        <taxon>Dikarya</taxon>
        <taxon>Ascomycota</taxon>
        <taxon>Pezizomycotina</taxon>
        <taxon>Sordariomycetes</taxon>
        <taxon>Sordariomycetidae</taxon>
        <taxon>Sordariales</taxon>
        <taxon>Chaetomiaceae</taxon>
        <taxon>Chaetomium</taxon>
    </lineage>
</organism>
<feature type="compositionally biased region" description="Polar residues" evidence="2">
    <location>
        <begin position="210"/>
        <end position="222"/>
    </location>
</feature>
<feature type="coiled-coil region" evidence="1">
    <location>
        <begin position="383"/>
        <end position="417"/>
    </location>
</feature>
<dbReference type="RefSeq" id="XP_001220399.1">
    <property type="nucleotide sequence ID" value="XM_001220398.1"/>
</dbReference>
<feature type="region of interest" description="Disordered" evidence="2">
    <location>
        <begin position="154"/>
        <end position="314"/>
    </location>
</feature>
<protein>
    <recommendedName>
        <fullName evidence="3">BHLH domain-containing protein</fullName>
    </recommendedName>
</protein>
<dbReference type="Pfam" id="PF00010">
    <property type="entry name" value="HLH"/>
    <property type="match status" value="1"/>
</dbReference>
<dbReference type="GeneID" id="4386350"/>
<dbReference type="HOGENOM" id="CLU_681828_0_0_1"/>
<keyword evidence="5" id="KW-1185">Reference proteome</keyword>
<evidence type="ECO:0000259" key="3">
    <source>
        <dbReference type="PROSITE" id="PS50888"/>
    </source>
</evidence>
<dbReference type="EMBL" id="CH408029">
    <property type="protein sequence ID" value="EAQ92943.1"/>
    <property type="molecule type" value="Genomic_DNA"/>
</dbReference>
<feature type="region of interest" description="Disordered" evidence="2">
    <location>
        <begin position="343"/>
        <end position="375"/>
    </location>
</feature>
<dbReference type="Proteomes" id="UP000001056">
    <property type="component" value="Unassembled WGS sequence"/>
</dbReference>
<dbReference type="InterPro" id="IPR011598">
    <property type="entry name" value="bHLH_dom"/>
</dbReference>
<dbReference type="PROSITE" id="PS50888">
    <property type="entry name" value="BHLH"/>
    <property type="match status" value="1"/>
</dbReference>
<dbReference type="eggNOG" id="ENOG502T3HM">
    <property type="taxonomic scope" value="Eukaryota"/>
</dbReference>
<feature type="compositionally biased region" description="Polar residues" evidence="2">
    <location>
        <begin position="268"/>
        <end position="287"/>
    </location>
</feature>
<dbReference type="SMART" id="SM00353">
    <property type="entry name" value="HLH"/>
    <property type="match status" value="1"/>
</dbReference>
<dbReference type="OrthoDB" id="3542681at2759"/>
<dbReference type="VEuPathDB" id="FungiDB:CHGG_01178"/>
<feature type="compositionally biased region" description="Pro residues" evidence="2">
    <location>
        <begin position="73"/>
        <end position="86"/>
    </location>
</feature>
<keyword evidence="1" id="KW-0175">Coiled coil</keyword>
<sequence>MNHDYVWPVNGPSQASDGLHGNMLPSGLMAQPPSNGQRGSWASSQASGHSSRLSGLYVQTQKRRPAHSCGLPSPAPTAPAASPPHWPNHDASSVAGSWAPTSPISPAVGEPAAVGFHSQLLYPPNTTTQVIFDAGFQDWVGSTGFPLSFEPTYSEGPTDTSVPNGLAPDFTTPWPGQTTDPSRPNGHLLAQAFNLAHPPNPTTAVEHISPGSTETFKQTNTPQPHPYPPCKRPLSRSQQRQQAHKRTKPSPSHDDSFPPATDKKTKTNPHPSTDPETPTSAKGTTLRTAARRVKRPTPSLKPGESPAHQRARTNHNLVEQQYRHRLHARFEALLDVLPEGILGDEDEHHESPSTGADGGTCRSAGGGAVKGKNNRRVSKVDVLSKAQRVIEFLQGDTERMRREIEDLRREREAVFHAGMVRTRGRG</sequence>
<reference evidence="5" key="1">
    <citation type="journal article" date="2015" name="Genome Announc.">
        <title>Draft genome sequence of the cellulolytic fungus Chaetomium globosum.</title>
        <authorList>
            <person name="Cuomo C.A."/>
            <person name="Untereiner W.A."/>
            <person name="Ma L.-J."/>
            <person name="Grabherr M."/>
            <person name="Birren B.W."/>
        </authorList>
    </citation>
    <scope>NUCLEOTIDE SEQUENCE [LARGE SCALE GENOMIC DNA]</scope>
    <source>
        <strain evidence="5">ATCC 6205 / CBS 148.51 / DSM 1962 / NBRC 6347 / NRRL 1970</strain>
    </source>
</reference>
<dbReference type="InterPro" id="IPR052099">
    <property type="entry name" value="Regulatory_TF_Diverse"/>
</dbReference>
<dbReference type="InterPro" id="IPR036638">
    <property type="entry name" value="HLH_DNA-bd_sf"/>
</dbReference>
<dbReference type="STRING" id="306901.Q2HF26"/>
<dbReference type="InParanoid" id="Q2HF26"/>
<evidence type="ECO:0000256" key="1">
    <source>
        <dbReference type="SAM" id="Coils"/>
    </source>
</evidence>
<feature type="domain" description="BHLH" evidence="3">
    <location>
        <begin position="310"/>
        <end position="393"/>
    </location>
</feature>
<dbReference type="PANTHER" id="PTHR47336">
    <property type="entry name" value="TRANSCRIPTION FACTOR HMS1-RELATED"/>
    <property type="match status" value="1"/>
</dbReference>
<evidence type="ECO:0000256" key="2">
    <source>
        <dbReference type="SAM" id="MobiDB-lite"/>
    </source>
</evidence>